<keyword evidence="1" id="KW-0472">Membrane</keyword>
<feature type="transmembrane region" description="Helical" evidence="1">
    <location>
        <begin position="47"/>
        <end position="69"/>
    </location>
</feature>
<reference evidence="2 5" key="2">
    <citation type="submission" date="2019-12" db="EMBL/GenBank/DDBJ databases">
        <title>Acinetobacter haemolyticus comparative genomics.</title>
        <authorList>
            <person name="Castro-Jaimes S."/>
            <person name="Bello-Lopez E."/>
            <person name="Velazquez-Acosta C."/>
            <person name="Volkow-Fernandez P."/>
            <person name="Lozano-Zarain P."/>
            <person name="Castillo Ramirez S."/>
            <person name="Cevallos M.A."/>
        </authorList>
    </citation>
    <scope>NUCLEOTIDE SEQUENCE [LARGE SCALE GENOMIC DNA]</scope>
    <source>
        <strain evidence="2 5">AN10</strain>
    </source>
</reference>
<dbReference type="Proteomes" id="UP000294395">
    <property type="component" value="Chromosome"/>
</dbReference>
<reference evidence="3 4" key="1">
    <citation type="submission" date="2019-03" db="EMBL/GenBank/DDBJ databases">
        <title>Complete genome sequence of two outbreak-associated Acinetobacter haemolyticus strains.</title>
        <authorList>
            <person name="Bai L."/>
            <person name="Zhang S.-C."/>
            <person name="Deng Y."/>
            <person name="Song C.-C."/>
            <person name="Kang G.-B."/>
            <person name="Dong Y."/>
            <person name="Wang Y."/>
            <person name="Gao F."/>
            <person name="Huang H."/>
        </authorList>
    </citation>
    <scope>NUCLEOTIDE SEQUENCE [LARGE SCALE GENOMIC DNA]</scope>
    <source>
        <strain evidence="3 4">TJR01</strain>
    </source>
</reference>
<organism evidence="2 5">
    <name type="scientific">Acinetobacter haemolyticus</name>
    <dbReference type="NCBI Taxonomy" id="29430"/>
    <lineage>
        <taxon>Bacteria</taxon>
        <taxon>Pseudomonadati</taxon>
        <taxon>Pseudomonadota</taxon>
        <taxon>Gammaproteobacteria</taxon>
        <taxon>Moraxellales</taxon>
        <taxon>Moraxellaceae</taxon>
        <taxon>Acinetobacter</taxon>
    </lineage>
</organism>
<gene>
    <name evidence="3" type="ORF">AHTJR_13820</name>
    <name evidence="2" type="ORF">GPS52_10365</name>
</gene>
<evidence type="ECO:0000313" key="3">
    <source>
        <dbReference type="EMBL" id="QBQ17282.1"/>
    </source>
</evidence>
<evidence type="ECO:0000256" key="1">
    <source>
        <dbReference type="SAM" id="Phobius"/>
    </source>
</evidence>
<name>A0A2K8Q008_ACIHA</name>
<dbReference type="GeneID" id="56330424"/>
<keyword evidence="1" id="KW-0812">Transmembrane</keyword>
<dbReference type="RefSeq" id="WP_004637735.1">
    <property type="nucleotide sequence ID" value="NZ_CP018260.1"/>
</dbReference>
<protein>
    <submittedName>
        <fullName evidence="2">Uncharacterized protein</fullName>
    </submittedName>
</protein>
<keyword evidence="1" id="KW-1133">Transmembrane helix</keyword>
<feature type="transmembrane region" description="Helical" evidence="1">
    <location>
        <begin position="21"/>
        <end position="41"/>
    </location>
</feature>
<evidence type="ECO:0000313" key="2">
    <source>
        <dbReference type="EMBL" id="NAR73894.1"/>
    </source>
</evidence>
<feature type="transmembrane region" description="Helical" evidence="1">
    <location>
        <begin position="90"/>
        <end position="108"/>
    </location>
</feature>
<proteinExistence type="predicted"/>
<dbReference type="Proteomes" id="UP000451048">
    <property type="component" value="Unassembled WGS sequence"/>
</dbReference>
<dbReference type="AlphaFoldDB" id="A0A2K8Q008"/>
<dbReference type="EMBL" id="CP038009">
    <property type="protein sequence ID" value="QBQ17282.1"/>
    <property type="molecule type" value="Genomic_DNA"/>
</dbReference>
<evidence type="ECO:0000313" key="4">
    <source>
        <dbReference type="Proteomes" id="UP000294395"/>
    </source>
</evidence>
<dbReference type="EMBL" id="WTTO01000028">
    <property type="protein sequence ID" value="NAR73894.1"/>
    <property type="molecule type" value="Genomic_DNA"/>
</dbReference>
<sequence>MKAFFVLDELNQFHWAMLKSVLLILTLLPISQGALTLWQTTEGSSQIMIGFFALSMLSAWFVLCFLSALKTSVWRHADLISKYEQFLFKTYRYIPMLFLSSLVAYLSLQLSLVF</sequence>
<evidence type="ECO:0000313" key="5">
    <source>
        <dbReference type="Proteomes" id="UP000451048"/>
    </source>
</evidence>
<accession>A0A2K8Q008</accession>